<sequence length="92" mass="9458">MHEKTLGRPERDPFDALIDVLAAADRYDLALGTIPIAFVIALVAAAAFGVPAPYALAGAAIVGVGTVVDVCYLNPPIDQGSTGGTEERSFAD</sequence>
<accession>L9XQG6</accession>
<name>L9XQG6_9EURY</name>
<keyword evidence="1" id="KW-0812">Transmembrane</keyword>
<evidence type="ECO:0000313" key="2">
    <source>
        <dbReference type="EMBL" id="ELY64034.1"/>
    </source>
</evidence>
<feature type="transmembrane region" description="Helical" evidence="1">
    <location>
        <begin position="29"/>
        <end position="48"/>
    </location>
</feature>
<dbReference type="Pfam" id="PF26047">
    <property type="entry name" value="DUF8015"/>
    <property type="match status" value="1"/>
</dbReference>
<dbReference type="Proteomes" id="UP000011531">
    <property type="component" value="Unassembled WGS sequence"/>
</dbReference>
<evidence type="ECO:0000313" key="3">
    <source>
        <dbReference type="Proteomes" id="UP000011531"/>
    </source>
</evidence>
<organism evidence="2 3">
    <name type="scientific">Natronococcus jeotgali DSM 18795</name>
    <dbReference type="NCBI Taxonomy" id="1227498"/>
    <lineage>
        <taxon>Archaea</taxon>
        <taxon>Methanobacteriati</taxon>
        <taxon>Methanobacteriota</taxon>
        <taxon>Stenosarchaea group</taxon>
        <taxon>Halobacteria</taxon>
        <taxon>Halobacteriales</taxon>
        <taxon>Natrialbaceae</taxon>
        <taxon>Natronococcus</taxon>
    </lineage>
</organism>
<dbReference type="RefSeq" id="WP_008421353.1">
    <property type="nucleotide sequence ID" value="NZ_AOIA01000034.1"/>
</dbReference>
<dbReference type="OrthoDB" id="170259at2157"/>
<dbReference type="InterPro" id="IPR058328">
    <property type="entry name" value="DUF8015"/>
</dbReference>
<reference evidence="2 3" key="1">
    <citation type="journal article" date="2014" name="PLoS Genet.">
        <title>Phylogenetically driven sequencing of extremely halophilic archaea reveals strategies for static and dynamic osmo-response.</title>
        <authorList>
            <person name="Becker E.A."/>
            <person name="Seitzer P.M."/>
            <person name="Tritt A."/>
            <person name="Larsen D."/>
            <person name="Krusor M."/>
            <person name="Yao A.I."/>
            <person name="Wu D."/>
            <person name="Madern D."/>
            <person name="Eisen J.A."/>
            <person name="Darling A.E."/>
            <person name="Facciotti M.T."/>
        </authorList>
    </citation>
    <scope>NUCLEOTIDE SEQUENCE [LARGE SCALE GENOMIC DNA]</scope>
    <source>
        <strain evidence="2 3">DSM 18795</strain>
    </source>
</reference>
<dbReference type="EMBL" id="AOIA01000034">
    <property type="protein sequence ID" value="ELY64034.1"/>
    <property type="molecule type" value="Genomic_DNA"/>
</dbReference>
<protein>
    <submittedName>
        <fullName evidence="2">Uncharacterized protein</fullName>
    </submittedName>
</protein>
<keyword evidence="1" id="KW-0472">Membrane</keyword>
<keyword evidence="1" id="KW-1133">Transmembrane helix</keyword>
<evidence type="ECO:0000256" key="1">
    <source>
        <dbReference type="SAM" id="Phobius"/>
    </source>
</evidence>
<dbReference type="STRING" id="1227498.C492_05922"/>
<keyword evidence="3" id="KW-1185">Reference proteome</keyword>
<comment type="caution">
    <text evidence="2">The sequence shown here is derived from an EMBL/GenBank/DDBJ whole genome shotgun (WGS) entry which is preliminary data.</text>
</comment>
<proteinExistence type="predicted"/>
<dbReference type="AlphaFoldDB" id="L9XQG6"/>
<gene>
    <name evidence="2" type="ORF">C492_05922</name>
</gene>